<comment type="caution">
    <text evidence="1">The sequence shown here is derived from an EMBL/GenBank/DDBJ whole genome shotgun (WGS) entry which is preliminary data.</text>
</comment>
<dbReference type="EMBL" id="JAAGAX010000004">
    <property type="protein sequence ID" value="KAF2317436.1"/>
    <property type="molecule type" value="Genomic_DNA"/>
</dbReference>
<dbReference type="AlphaFoldDB" id="A0A6A6MYF8"/>
<sequence>MTATAGATLPALPRAVAEYAEYSHAARTGQHRLLCSCLFPPLPHAVFMPWKSSSGRSNGQPSTLDCSGNAVLEEEVLKKVRKGLRLNLAIYY</sequence>
<protein>
    <submittedName>
        <fullName evidence="1">Uncharacterized protein</fullName>
    </submittedName>
</protein>
<keyword evidence="2" id="KW-1185">Reference proteome</keyword>
<evidence type="ECO:0000313" key="1">
    <source>
        <dbReference type="EMBL" id="KAF2317436.1"/>
    </source>
</evidence>
<gene>
    <name evidence="1" type="ORF">GH714_022266</name>
</gene>
<name>A0A6A6MYF8_HEVBR</name>
<accession>A0A6A6MYF8</accession>
<evidence type="ECO:0000313" key="2">
    <source>
        <dbReference type="Proteomes" id="UP000467840"/>
    </source>
</evidence>
<proteinExistence type="predicted"/>
<dbReference type="Proteomes" id="UP000467840">
    <property type="component" value="Chromosome 6"/>
</dbReference>
<organism evidence="1 2">
    <name type="scientific">Hevea brasiliensis</name>
    <name type="common">Para rubber tree</name>
    <name type="synonym">Siphonia brasiliensis</name>
    <dbReference type="NCBI Taxonomy" id="3981"/>
    <lineage>
        <taxon>Eukaryota</taxon>
        <taxon>Viridiplantae</taxon>
        <taxon>Streptophyta</taxon>
        <taxon>Embryophyta</taxon>
        <taxon>Tracheophyta</taxon>
        <taxon>Spermatophyta</taxon>
        <taxon>Magnoliopsida</taxon>
        <taxon>eudicotyledons</taxon>
        <taxon>Gunneridae</taxon>
        <taxon>Pentapetalae</taxon>
        <taxon>rosids</taxon>
        <taxon>fabids</taxon>
        <taxon>Malpighiales</taxon>
        <taxon>Euphorbiaceae</taxon>
        <taxon>Crotonoideae</taxon>
        <taxon>Micrandreae</taxon>
        <taxon>Hevea</taxon>
    </lineage>
</organism>
<reference evidence="1 2" key="1">
    <citation type="journal article" date="2020" name="Mol. Plant">
        <title>The Chromosome-Based Rubber Tree Genome Provides New Insights into Spurge Genome Evolution and Rubber Biosynthesis.</title>
        <authorList>
            <person name="Liu J."/>
            <person name="Shi C."/>
            <person name="Shi C.C."/>
            <person name="Li W."/>
            <person name="Zhang Q.J."/>
            <person name="Zhang Y."/>
            <person name="Li K."/>
            <person name="Lu H.F."/>
            <person name="Shi C."/>
            <person name="Zhu S.T."/>
            <person name="Xiao Z.Y."/>
            <person name="Nan H."/>
            <person name="Yue Y."/>
            <person name="Zhu X.G."/>
            <person name="Wu Y."/>
            <person name="Hong X.N."/>
            <person name="Fan G.Y."/>
            <person name="Tong Y."/>
            <person name="Zhang D."/>
            <person name="Mao C.L."/>
            <person name="Liu Y.L."/>
            <person name="Hao S.J."/>
            <person name="Liu W.Q."/>
            <person name="Lv M.Q."/>
            <person name="Zhang H.B."/>
            <person name="Liu Y."/>
            <person name="Hu-Tang G.R."/>
            <person name="Wang J.P."/>
            <person name="Wang J.H."/>
            <person name="Sun Y.H."/>
            <person name="Ni S.B."/>
            <person name="Chen W.B."/>
            <person name="Zhang X.C."/>
            <person name="Jiao Y.N."/>
            <person name="Eichler E.E."/>
            <person name="Li G.H."/>
            <person name="Liu X."/>
            <person name="Gao L.Z."/>
        </authorList>
    </citation>
    <scope>NUCLEOTIDE SEQUENCE [LARGE SCALE GENOMIC DNA]</scope>
    <source>
        <strain evidence="2">cv. GT1</strain>
        <tissue evidence="1">Leaf</tissue>
    </source>
</reference>